<feature type="domain" description="HicB-like antitoxin of toxin-antitoxin system" evidence="1">
    <location>
        <begin position="9"/>
        <end position="53"/>
    </location>
</feature>
<organism evidence="2 3">
    <name type="scientific">Desulfonema magnum</name>
    <dbReference type="NCBI Taxonomy" id="45655"/>
    <lineage>
        <taxon>Bacteria</taxon>
        <taxon>Pseudomonadati</taxon>
        <taxon>Thermodesulfobacteriota</taxon>
        <taxon>Desulfobacteria</taxon>
        <taxon>Desulfobacterales</taxon>
        <taxon>Desulfococcaceae</taxon>
        <taxon>Desulfonema</taxon>
    </lineage>
</organism>
<evidence type="ECO:0000313" key="3">
    <source>
        <dbReference type="Proteomes" id="UP000663722"/>
    </source>
</evidence>
<dbReference type="InterPro" id="IPR035069">
    <property type="entry name" value="TTHA1013/TTHA0281-like"/>
</dbReference>
<dbReference type="AlphaFoldDB" id="A0A975BXI1"/>
<evidence type="ECO:0000313" key="2">
    <source>
        <dbReference type="EMBL" id="QTA93589.1"/>
    </source>
</evidence>
<evidence type="ECO:0000259" key="1">
    <source>
        <dbReference type="Pfam" id="PF15919"/>
    </source>
</evidence>
<proteinExistence type="predicted"/>
<dbReference type="InterPro" id="IPR051404">
    <property type="entry name" value="TA_system_antitoxin"/>
</dbReference>
<accession>A0A975BXI1</accession>
<dbReference type="SUPFAM" id="SSF143100">
    <property type="entry name" value="TTHA1013/TTHA0281-like"/>
    <property type="match status" value="1"/>
</dbReference>
<dbReference type="KEGG" id="dmm:dnm_096920"/>
<dbReference type="EMBL" id="CP061800">
    <property type="protein sequence ID" value="QTA93589.1"/>
    <property type="molecule type" value="Genomic_DNA"/>
</dbReference>
<dbReference type="PANTHER" id="PTHR34504:SF4">
    <property type="entry name" value="ANTITOXIN HICB"/>
    <property type="match status" value="1"/>
</dbReference>
<dbReference type="PANTHER" id="PTHR34504">
    <property type="entry name" value="ANTITOXIN HICB"/>
    <property type="match status" value="1"/>
</dbReference>
<protein>
    <submittedName>
        <fullName evidence="2">Toxin-antitoxin system HicB domain-containing protein</fullName>
    </submittedName>
</protein>
<sequence>MKFKVQLIQSDEGFAISCPSLPGCHSQGKTEQEALENIREAIILWLETFADLQDGASDLKGNIIKEIEIPLGEGVAHA</sequence>
<dbReference type="RefSeq" id="WP_207680463.1">
    <property type="nucleotide sequence ID" value="NZ_CP061800.1"/>
</dbReference>
<dbReference type="Pfam" id="PF15919">
    <property type="entry name" value="HicB_lk_antitox"/>
    <property type="match status" value="1"/>
</dbReference>
<name>A0A975BXI1_9BACT</name>
<keyword evidence="3" id="KW-1185">Reference proteome</keyword>
<dbReference type="InterPro" id="IPR031807">
    <property type="entry name" value="HicB-like"/>
</dbReference>
<reference evidence="2" key="1">
    <citation type="journal article" date="2021" name="Microb. Physiol.">
        <title>Proteogenomic Insights into the Physiology of Marine, Sulfate-Reducing, Filamentous Desulfonema limicola and Desulfonema magnum.</title>
        <authorList>
            <person name="Schnaars V."/>
            <person name="Wohlbrand L."/>
            <person name="Scheve S."/>
            <person name="Hinrichs C."/>
            <person name="Reinhardt R."/>
            <person name="Rabus R."/>
        </authorList>
    </citation>
    <scope>NUCLEOTIDE SEQUENCE</scope>
    <source>
        <strain evidence="2">4be13</strain>
    </source>
</reference>
<gene>
    <name evidence="2" type="ORF">dnm_096920</name>
</gene>
<dbReference type="Gene3D" id="3.30.160.250">
    <property type="match status" value="1"/>
</dbReference>
<dbReference type="Proteomes" id="UP000663722">
    <property type="component" value="Chromosome"/>
</dbReference>